<evidence type="ECO:0000313" key="2">
    <source>
        <dbReference type="Proteomes" id="UP000265520"/>
    </source>
</evidence>
<proteinExistence type="predicted"/>
<name>A0A392QLH3_9FABA</name>
<reference evidence="1 2" key="1">
    <citation type="journal article" date="2018" name="Front. Plant Sci.">
        <title>Red Clover (Trifolium pratense) and Zigzag Clover (T. medium) - A Picture of Genomic Similarities and Differences.</title>
        <authorList>
            <person name="Dluhosova J."/>
            <person name="Istvanek J."/>
            <person name="Nedelnik J."/>
            <person name="Repkova J."/>
        </authorList>
    </citation>
    <scope>NUCLEOTIDE SEQUENCE [LARGE SCALE GENOMIC DNA]</scope>
    <source>
        <strain evidence="2">cv. 10/8</strain>
        <tissue evidence="1">Leaf</tissue>
    </source>
</reference>
<feature type="non-terminal residue" evidence="1">
    <location>
        <position position="45"/>
    </location>
</feature>
<dbReference type="Proteomes" id="UP000265520">
    <property type="component" value="Unassembled WGS sequence"/>
</dbReference>
<comment type="caution">
    <text evidence="1">The sequence shown here is derived from an EMBL/GenBank/DDBJ whole genome shotgun (WGS) entry which is preliminary data.</text>
</comment>
<organism evidence="1 2">
    <name type="scientific">Trifolium medium</name>
    <dbReference type="NCBI Taxonomy" id="97028"/>
    <lineage>
        <taxon>Eukaryota</taxon>
        <taxon>Viridiplantae</taxon>
        <taxon>Streptophyta</taxon>
        <taxon>Embryophyta</taxon>
        <taxon>Tracheophyta</taxon>
        <taxon>Spermatophyta</taxon>
        <taxon>Magnoliopsida</taxon>
        <taxon>eudicotyledons</taxon>
        <taxon>Gunneridae</taxon>
        <taxon>Pentapetalae</taxon>
        <taxon>rosids</taxon>
        <taxon>fabids</taxon>
        <taxon>Fabales</taxon>
        <taxon>Fabaceae</taxon>
        <taxon>Papilionoideae</taxon>
        <taxon>50 kb inversion clade</taxon>
        <taxon>NPAAA clade</taxon>
        <taxon>Hologalegina</taxon>
        <taxon>IRL clade</taxon>
        <taxon>Trifolieae</taxon>
        <taxon>Trifolium</taxon>
    </lineage>
</organism>
<protein>
    <submittedName>
        <fullName evidence="1">Uncharacterized protein</fullName>
    </submittedName>
</protein>
<sequence>MAMARRVMTHEWRQWQVVGWRMVSDECREVFGGDGKDGVCLVATM</sequence>
<dbReference type="EMBL" id="LXQA010145146">
    <property type="protein sequence ID" value="MCI25068.1"/>
    <property type="molecule type" value="Genomic_DNA"/>
</dbReference>
<dbReference type="AlphaFoldDB" id="A0A392QLH3"/>
<accession>A0A392QLH3</accession>
<evidence type="ECO:0000313" key="1">
    <source>
        <dbReference type="EMBL" id="MCI25068.1"/>
    </source>
</evidence>
<keyword evidence="2" id="KW-1185">Reference proteome</keyword>